<dbReference type="Pfam" id="PF02645">
    <property type="entry name" value="DegV"/>
    <property type="match status" value="1"/>
</dbReference>
<dbReference type="InterPro" id="IPR003797">
    <property type="entry name" value="DegV"/>
</dbReference>
<reference evidence="1" key="1">
    <citation type="journal article" date="2014" name="Front. Microbiol.">
        <title>High frequency of phylogenetically diverse reductive dehalogenase-homologous genes in deep subseafloor sedimentary metagenomes.</title>
        <authorList>
            <person name="Kawai M."/>
            <person name="Futagami T."/>
            <person name="Toyoda A."/>
            <person name="Takaki Y."/>
            <person name="Nishi S."/>
            <person name="Hori S."/>
            <person name="Arai W."/>
            <person name="Tsubouchi T."/>
            <person name="Morono Y."/>
            <person name="Uchiyama I."/>
            <person name="Ito T."/>
            <person name="Fujiyama A."/>
            <person name="Inagaki F."/>
            <person name="Takami H."/>
        </authorList>
    </citation>
    <scope>NUCLEOTIDE SEQUENCE</scope>
    <source>
        <strain evidence="1">Expedition CK06-06</strain>
    </source>
</reference>
<proteinExistence type="predicted"/>
<evidence type="ECO:0000313" key="1">
    <source>
        <dbReference type="EMBL" id="GAG83899.1"/>
    </source>
</evidence>
<dbReference type="Gene3D" id="3.40.50.10170">
    <property type="match status" value="1"/>
</dbReference>
<protein>
    <recommendedName>
        <fullName evidence="2">DegV family protein</fullName>
    </recommendedName>
</protein>
<comment type="caution">
    <text evidence="1">The sequence shown here is derived from an EMBL/GenBank/DDBJ whole genome shotgun (WGS) entry which is preliminary data.</text>
</comment>
<evidence type="ECO:0008006" key="2">
    <source>
        <dbReference type="Google" id="ProtNLM"/>
    </source>
</evidence>
<dbReference type="SUPFAM" id="SSF82549">
    <property type="entry name" value="DAK1/DegV-like"/>
    <property type="match status" value="1"/>
</dbReference>
<dbReference type="PROSITE" id="PS51482">
    <property type="entry name" value="DEGV"/>
    <property type="match status" value="1"/>
</dbReference>
<gene>
    <name evidence="1" type="ORF">S01H4_31890</name>
</gene>
<dbReference type="EMBL" id="BART01016608">
    <property type="protein sequence ID" value="GAG83899.1"/>
    <property type="molecule type" value="Genomic_DNA"/>
</dbReference>
<dbReference type="AlphaFoldDB" id="X1AMQ6"/>
<name>X1AMQ6_9ZZZZ</name>
<sequence>MVKVVTASLSNITPQLAQKFGITMVPLYVNFGSEAYCDNVDISTEEFYHGLERGKIIPTTSTVPPDFFAELFAKLSKETNVIFYKCCNLSIIK</sequence>
<accession>X1AMQ6</accession>
<organism evidence="1">
    <name type="scientific">marine sediment metagenome</name>
    <dbReference type="NCBI Taxonomy" id="412755"/>
    <lineage>
        <taxon>unclassified sequences</taxon>
        <taxon>metagenomes</taxon>
        <taxon>ecological metagenomes</taxon>
    </lineage>
</organism>